<dbReference type="AlphaFoldDB" id="A0A5C8HLD4"/>
<keyword evidence="5" id="KW-1185">Reference proteome</keyword>
<dbReference type="InterPro" id="IPR002823">
    <property type="entry name" value="DUF112_TM"/>
</dbReference>
<keyword evidence="2" id="KW-0812">Transmembrane</keyword>
<feature type="transmembrane region" description="Helical" evidence="2">
    <location>
        <begin position="428"/>
        <end position="445"/>
    </location>
</feature>
<feature type="transmembrane region" description="Helical" evidence="2">
    <location>
        <begin position="465"/>
        <end position="485"/>
    </location>
</feature>
<feature type="transmembrane region" description="Helical" evidence="2">
    <location>
        <begin position="320"/>
        <end position="341"/>
    </location>
</feature>
<gene>
    <name evidence="4" type="ORF">FVP60_09745</name>
</gene>
<comment type="caution">
    <text evidence="4">The sequence shown here is derived from an EMBL/GenBank/DDBJ whole genome shotgun (WGS) entry which is preliminary data.</text>
</comment>
<proteinExistence type="predicted"/>
<dbReference type="Proteomes" id="UP000321196">
    <property type="component" value="Unassembled WGS sequence"/>
</dbReference>
<feature type="transmembrane region" description="Helical" evidence="2">
    <location>
        <begin position="16"/>
        <end position="46"/>
    </location>
</feature>
<name>A0A5C8HLD4_9MICO</name>
<protein>
    <submittedName>
        <fullName evidence="4">Tripartite tricarboxylate transporter permease</fullName>
    </submittedName>
</protein>
<feature type="region of interest" description="Disordered" evidence="1">
    <location>
        <begin position="519"/>
        <end position="543"/>
    </location>
</feature>
<reference evidence="4 5" key="1">
    <citation type="submission" date="2019-08" db="EMBL/GenBank/DDBJ databases">
        <authorList>
            <person name="Dong K."/>
        </authorList>
    </citation>
    <scope>NUCLEOTIDE SEQUENCE [LARGE SCALE GENOMIC DNA]</scope>
    <source>
        <strain evidence="4 5">M4-8</strain>
    </source>
</reference>
<feature type="transmembrane region" description="Helical" evidence="2">
    <location>
        <begin position="394"/>
        <end position="421"/>
    </location>
</feature>
<feature type="transmembrane region" description="Helical" evidence="2">
    <location>
        <begin position="251"/>
        <end position="278"/>
    </location>
</feature>
<dbReference type="PANTHER" id="PTHR35342:SF5">
    <property type="entry name" value="TRICARBOXYLIC TRANSPORT PROTEIN"/>
    <property type="match status" value="1"/>
</dbReference>
<dbReference type="OrthoDB" id="9781349at2"/>
<dbReference type="EMBL" id="VRSW01000003">
    <property type="protein sequence ID" value="TXK04045.1"/>
    <property type="molecule type" value="Genomic_DNA"/>
</dbReference>
<dbReference type="PANTHER" id="PTHR35342">
    <property type="entry name" value="TRICARBOXYLIC TRANSPORT PROTEIN"/>
    <property type="match status" value="1"/>
</dbReference>
<feature type="transmembrane region" description="Helical" evidence="2">
    <location>
        <begin position="353"/>
        <end position="374"/>
    </location>
</feature>
<organism evidence="4 5">
    <name type="scientific">Microbacterium mitrae</name>
    <dbReference type="NCBI Taxonomy" id="664640"/>
    <lineage>
        <taxon>Bacteria</taxon>
        <taxon>Bacillati</taxon>
        <taxon>Actinomycetota</taxon>
        <taxon>Actinomycetes</taxon>
        <taxon>Micrococcales</taxon>
        <taxon>Microbacteriaceae</taxon>
        <taxon>Microbacterium</taxon>
    </lineage>
</organism>
<feature type="domain" description="DUF112" evidence="3">
    <location>
        <begin position="17"/>
        <end position="437"/>
    </location>
</feature>
<feature type="transmembrane region" description="Helical" evidence="2">
    <location>
        <begin position="198"/>
        <end position="218"/>
    </location>
</feature>
<feature type="transmembrane region" description="Helical" evidence="2">
    <location>
        <begin position="168"/>
        <end position="186"/>
    </location>
</feature>
<feature type="transmembrane region" description="Helical" evidence="2">
    <location>
        <begin position="145"/>
        <end position="161"/>
    </location>
</feature>
<dbReference type="Pfam" id="PF01970">
    <property type="entry name" value="TctA"/>
    <property type="match status" value="1"/>
</dbReference>
<evidence type="ECO:0000256" key="2">
    <source>
        <dbReference type="SAM" id="Phobius"/>
    </source>
</evidence>
<feature type="transmembrane region" description="Helical" evidence="2">
    <location>
        <begin position="105"/>
        <end position="133"/>
    </location>
</feature>
<evidence type="ECO:0000259" key="3">
    <source>
        <dbReference type="Pfam" id="PF01970"/>
    </source>
</evidence>
<evidence type="ECO:0000313" key="5">
    <source>
        <dbReference type="Proteomes" id="UP000321196"/>
    </source>
</evidence>
<dbReference type="RefSeq" id="WP_147826101.1">
    <property type="nucleotide sequence ID" value="NZ_BAAARG010000003.1"/>
</dbReference>
<accession>A0A5C8HLD4</accession>
<keyword evidence="2" id="KW-0472">Membrane</keyword>
<evidence type="ECO:0000313" key="4">
    <source>
        <dbReference type="EMBL" id="TXK04045.1"/>
    </source>
</evidence>
<sequence>MTPVLEGLGALMDWSILLYMLVGLLLGFLVGAFPGITATMAVALAAGFTMTLEPVQGLAVLLTIYVAANFGDRVPAILVNTPGTPASIATTLDGYPMAKQGRAGLALTISAIVSAIGILASVVLFALVAVPVASFARDYFKSPELFALVVFGLAVMIGISSKSMLKGILAAAIGLAIGTVGTYSATGDQRFSFGILELMEGFNFIAVIIGLFGIAELFDQLLTYHQTKTRPISSLGRWWPNRSELKQTKRALAVSGGVGLGVGLIPAAGGDIAGLIGWQQARRVSKTPEQFGKGSIEGITASDTASSATLGGSLTTTMALGIPGDSVMAVMIGSMIIWGIAPGPSLFSNHPDLVASIAGIMVIATLLSLGLSLVRMRGMVKLLDVPRPYLWSGILIFCIIGTYATSNSLSTVIQMLVFGVIGLVFKRLSIPAGPVVLGLLLGPLAEENLARTLALLPTKPFFEVVSPIAIVLLALAVISIVMPAVRNARKPRGKRGSLADTILADDLVAEVEDSHAALQLLPDPTDDDASSPKKNPTTKENRS</sequence>
<keyword evidence="2" id="KW-1133">Transmembrane helix</keyword>
<evidence type="ECO:0000256" key="1">
    <source>
        <dbReference type="SAM" id="MobiDB-lite"/>
    </source>
</evidence>